<gene>
    <name evidence="1" type="ORF">TPC1_30820</name>
</gene>
<name>A0A146K181_9EUKA</name>
<feature type="non-terminal residue" evidence="1">
    <location>
        <position position="476"/>
    </location>
</feature>
<sequence length="476" mass="55100">IKFPKEEKETQMEAPTNASSFVIFSHIQSHFKLFEEDIVVFNGDYPILSNELITLQPGTVLTIRTNMEAEAENEPFPKAYSSKLTSQKTISSTSYSVFNQESNVESSQFMSSKEHNSSEMLPGCTCGKCHLKNRNNVETITVDSSQCIFKELHVMDPFVYDAAKVQKQNIDSVMMQYSKFPELNPFCNSASAFAAEAQTAFEDSQQIQLNKFLDQTQLKQMLYVIHNFDLYSKLLRTIKNVEQFKSDEYRLQLIEQLKKFQLKHVMIFPGKLAVKDIELHLASRDLDVFKEFLAEKPQFQTEISFDNLAEWRAKLYKIYLEDSTLNQSIQALVQAYITNRTSFKQSNATTLDIFGSTINRFTLFNYLVNLPDKFRIIMESYQEFAPQQPEPMHQAKPTQSAKNKFIVVDEDFVPMVHKAKEVEKPNIKKEDKDSLEEKYKKQLLEIEEFGLSEEKSVLLRLLEKHSGDIEKVLFDL</sequence>
<reference evidence="1" key="1">
    <citation type="submission" date="2015-07" db="EMBL/GenBank/DDBJ databases">
        <title>Adaptation to a free-living lifestyle via gene acquisitions in the diplomonad Trepomonas sp. PC1.</title>
        <authorList>
            <person name="Xu F."/>
            <person name="Jerlstrom-Hultqvist J."/>
            <person name="Kolisko M."/>
            <person name="Simpson A.G.B."/>
            <person name="Roger A.J."/>
            <person name="Svard S.G."/>
            <person name="Andersson J.O."/>
        </authorList>
    </citation>
    <scope>NUCLEOTIDE SEQUENCE</scope>
    <source>
        <strain evidence="1">PC1</strain>
    </source>
</reference>
<dbReference type="AlphaFoldDB" id="A0A146K181"/>
<accession>A0A146K181</accession>
<proteinExistence type="predicted"/>
<dbReference type="EMBL" id="GDID01006921">
    <property type="protein sequence ID" value="JAP89685.1"/>
    <property type="molecule type" value="Transcribed_RNA"/>
</dbReference>
<evidence type="ECO:0000313" key="1">
    <source>
        <dbReference type="EMBL" id="JAP89685.1"/>
    </source>
</evidence>
<organism evidence="1">
    <name type="scientific">Trepomonas sp. PC1</name>
    <dbReference type="NCBI Taxonomy" id="1076344"/>
    <lineage>
        <taxon>Eukaryota</taxon>
        <taxon>Metamonada</taxon>
        <taxon>Diplomonadida</taxon>
        <taxon>Hexamitidae</taxon>
        <taxon>Hexamitinae</taxon>
        <taxon>Trepomonas</taxon>
    </lineage>
</organism>
<feature type="non-terminal residue" evidence="1">
    <location>
        <position position="1"/>
    </location>
</feature>
<protein>
    <submittedName>
        <fullName evidence="1">Uncharacterized protein</fullName>
    </submittedName>
</protein>